<keyword evidence="1" id="KW-0175">Coiled coil</keyword>
<reference evidence="2 3" key="1">
    <citation type="submission" date="2018-06" db="EMBL/GenBank/DDBJ databases">
        <authorList>
            <consortium name="Pathogen Informatics"/>
            <person name="Doyle S."/>
        </authorList>
    </citation>
    <scope>NUCLEOTIDE SEQUENCE [LARGE SCALE GENOMIC DNA]</scope>
    <source>
        <strain evidence="2 3">NCTC13316</strain>
    </source>
</reference>
<name>A0A378JN89_9GAMM</name>
<dbReference type="OrthoDB" id="5632554at2"/>
<feature type="coiled-coil region" evidence="1">
    <location>
        <begin position="90"/>
        <end position="126"/>
    </location>
</feature>
<keyword evidence="2" id="KW-0808">Transferase</keyword>
<dbReference type="InterPro" id="IPR007577">
    <property type="entry name" value="GlycoTrfase_DXD_sugar-bd_CS"/>
</dbReference>
<sequence>MNLLDNLVTSYAGMPGKFDNNDDNNQAIELYYLLIKINKMLTLQVDTIAYDDEQIEKFDTFLSSYLKILNEIAQRPIKGPRTHFLLSKSLPALDEALKDLKKALEDKKVDLEKENDNEKLEKLKEQECYVTNFEENLLIFKQNLMKAIDGSSKSLQVESNQNVDFSFGNRTDVIGRDPYNLRAFLEQNEEPRIELLNHLAPQLNTEPNYIPHIFHTIWLGSEWPALGVREMTFANNTKGAYTIDYLEENVASIKETNPNAAHLFWTDRDIIPDSMQRWCDDRGIKIVKIQTIFPLKGDPLEKELYTLYLNEKARQSYAAAADILRLMILRVTPGIYLDIDIKVERKLEEIAAKYGIRLNLGGVKYSNSFSPTREGLCNNDIIMANKHGKETLDEFCYEVIKKYHKTYAEIFINDVPVDSHVIRYQKQFKDIPYYYLYKTTPMLTTGPQIIGEYYENNSLNRNFSDHNVSDAPFFMENVQTWIRKEGDGYSNKTLAFTFENRELAIKHIVTYILYDLKREPRVLRLDNYKAPLEQYNIGDIVIQILFTHAGDELSEIESIVGFKEFCKDSNTAEAVFNAVKKGQAPKLNLEPLLFNLDNRQVAIHRVVTDLLQDLTNDPGVLHLDKYQELLKKYNIGDEVVQILFTHANDKLKEVKSIVGLDKFCTEPSTANILTNAMREGQLPALNPQSLNDFFRALDINNLKTLKDKTEISKIYINNLNQILNLIDSHTYELDGRGEKIGEKNYSIGAFRIRNIITMALAHANAGNIISHNQYSSIVKEVEFDLLKKREVDAGFFGQGKIHKSTVNLYQEIIQSLYPMVKSEKSANLVNEANESYIFSKGLGPQI</sequence>
<dbReference type="Pfam" id="PF04488">
    <property type="entry name" value="Gly_transf_sug"/>
    <property type="match status" value="1"/>
</dbReference>
<dbReference type="EMBL" id="UGOD01000001">
    <property type="protein sequence ID" value="STX52148.1"/>
    <property type="molecule type" value="Genomic_DNA"/>
</dbReference>
<dbReference type="RefSeq" id="WP_115331726.1">
    <property type="nucleotide sequence ID" value="NZ_CAAAHP010000012.1"/>
</dbReference>
<protein>
    <submittedName>
        <fullName evidence="2">Glycosyltransferase</fullName>
    </submittedName>
</protein>
<dbReference type="Proteomes" id="UP000254794">
    <property type="component" value="Unassembled WGS sequence"/>
</dbReference>
<proteinExistence type="predicted"/>
<evidence type="ECO:0000256" key="1">
    <source>
        <dbReference type="SAM" id="Coils"/>
    </source>
</evidence>
<dbReference type="InterPro" id="IPR029044">
    <property type="entry name" value="Nucleotide-diphossugar_trans"/>
</dbReference>
<gene>
    <name evidence="2" type="ORF">NCTC13316_02252</name>
</gene>
<dbReference type="SUPFAM" id="SSF53448">
    <property type="entry name" value="Nucleotide-diphospho-sugar transferases"/>
    <property type="match status" value="1"/>
</dbReference>
<organism evidence="2 3">
    <name type="scientific">Legionella busanensis</name>
    <dbReference type="NCBI Taxonomy" id="190655"/>
    <lineage>
        <taxon>Bacteria</taxon>
        <taxon>Pseudomonadati</taxon>
        <taxon>Pseudomonadota</taxon>
        <taxon>Gammaproteobacteria</taxon>
        <taxon>Legionellales</taxon>
        <taxon>Legionellaceae</taxon>
        <taxon>Legionella</taxon>
    </lineage>
</organism>
<dbReference type="Gene3D" id="3.90.550.20">
    <property type="match status" value="1"/>
</dbReference>
<dbReference type="AlphaFoldDB" id="A0A378JN89"/>
<accession>A0A378JN89</accession>
<keyword evidence="3" id="KW-1185">Reference proteome</keyword>
<evidence type="ECO:0000313" key="3">
    <source>
        <dbReference type="Proteomes" id="UP000254794"/>
    </source>
</evidence>
<dbReference type="GO" id="GO:0016740">
    <property type="term" value="F:transferase activity"/>
    <property type="evidence" value="ECO:0007669"/>
    <property type="project" value="UniProtKB-KW"/>
</dbReference>
<evidence type="ECO:0000313" key="2">
    <source>
        <dbReference type="EMBL" id="STX52148.1"/>
    </source>
</evidence>